<dbReference type="STRING" id="135651.G0PNV4"/>
<sequence>MNRDRLKSNMFFKANVEFIDLPKDAPADSCGRVVNLVRGIENKILSPAFPTRYPLE</sequence>
<organism evidence="2">
    <name type="scientific">Caenorhabditis brenneri</name>
    <name type="common">Nematode worm</name>
    <dbReference type="NCBI Taxonomy" id="135651"/>
    <lineage>
        <taxon>Eukaryota</taxon>
        <taxon>Metazoa</taxon>
        <taxon>Ecdysozoa</taxon>
        <taxon>Nematoda</taxon>
        <taxon>Chromadorea</taxon>
        <taxon>Rhabditida</taxon>
        <taxon>Rhabditina</taxon>
        <taxon>Rhabditomorpha</taxon>
        <taxon>Rhabditoidea</taxon>
        <taxon>Rhabditidae</taxon>
        <taxon>Peloderinae</taxon>
        <taxon>Caenorhabditis</taxon>
    </lineage>
</organism>
<gene>
    <name evidence="1" type="ORF">CAEBREN_31839</name>
</gene>
<evidence type="ECO:0000313" key="1">
    <source>
        <dbReference type="EMBL" id="EGT45446.1"/>
    </source>
</evidence>
<keyword evidence="2" id="KW-1185">Reference proteome</keyword>
<name>G0PNV4_CAEBE</name>
<dbReference type="EMBL" id="GL382429">
    <property type="protein sequence ID" value="EGT45446.1"/>
    <property type="molecule type" value="Genomic_DNA"/>
</dbReference>
<dbReference type="OrthoDB" id="10009301at2759"/>
<proteinExistence type="predicted"/>
<dbReference type="Proteomes" id="UP000008068">
    <property type="component" value="Unassembled WGS sequence"/>
</dbReference>
<reference evidence="2" key="1">
    <citation type="submission" date="2011-07" db="EMBL/GenBank/DDBJ databases">
        <authorList>
            <consortium name="Caenorhabditis brenneri Sequencing and Analysis Consortium"/>
            <person name="Wilson R.K."/>
        </authorList>
    </citation>
    <scope>NUCLEOTIDE SEQUENCE [LARGE SCALE GENOMIC DNA]</scope>
    <source>
        <strain evidence="2">PB2801</strain>
    </source>
</reference>
<dbReference type="eggNOG" id="KOG4292">
    <property type="taxonomic scope" value="Eukaryota"/>
</dbReference>
<evidence type="ECO:0000313" key="2">
    <source>
        <dbReference type="Proteomes" id="UP000008068"/>
    </source>
</evidence>
<accession>G0PNV4</accession>
<dbReference type="AlphaFoldDB" id="G0PNV4"/>
<protein>
    <submittedName>
        <fullName evidence="1">Uncharacterized protein</fullName>
    </submittedName>
</protein>
<dbReference type="HOGENOM" id="CLU_3016149_0_0_1"/>
<dbReference type="InParanoid" id="G0PNV4"/>